<organism evidence="5 6">
    <name type="scientific">Shewanella surugensis</name>
    <dbReference type="NCBI Taxonomy" id="212020"/>
    <lineage>
        <taxon>Bacteria</taxon>
        <taxon>Pseudomonadati</taxon>
        <taxon>Pseudomonadota</taxon>
        <taxon>Gammaproteobacteria</taxon>
        <taxon>Alteromonadales</taxon>
        <taxon>Shewanellaceae</taxon>
        <taxon>Shewanella</taxon>
    </lineage>
</organism>
<dbReference type="Proteomes" id="UP001203423">
    <property type="component" value="Unassembled WGS sequence"/>
</dbReference>
<evidence type="ECO:0000256" key="1">
    <source>
        <dbReference type="ARBA" id="ARBA00022679"/>
    </source>
</evidence>
<dbReference type="InterPro" id="IPR016039">
    <property type="entry name" value="Thiolase-like"/>
</dbReference>
<dbReference type="InterPro" id="IPR013747">
    <property type="entry name" value="ACP_syn_III_C"/>
</dbReference>
<dbReference type="RefSeq" id="WP_248942235.1">
    <property type="nucleotide sequence ID" value="NZ_JAKIKS010000109.1"/>
</dbReference>
<feature type="domain" description="Beta-ketoacyl-[acyl-carrier-protein] synthase III N-terminal" evidence="4">
    <location>
        <begin position="148"/>
        <end position="219"/>
    </location>
</feature>
<protein>
    <recommendedName>
        <fullName evidence="7">3-oxoacyl-ACP synthase</fullName>
    </recommendedName>
</protein>
<reference evidence="5 6" key="1">
    <citation type="submission" date="2022-01" db="EMBL/GenBank/DDBJ databases">
        <title>Whole genome-based taxonomy of the Shewanellaceae.</title>
        <authorList>
            <person name="Martin-Rodriguez A.J."/>
        </authorList>
    </citation>
    <scope>NUCLEOTIDE SEQUENCE [LARGE SCALE GENOMIC DNA]</scope>
    <source>
        <strain evidence="5 6">DSM 17177</strain>
    </source>
</reference>
<evidence type="ECO:0000259" key="4">
    <source>
        <dbReference type="Pfam" id="PF08545"/>
    </source>
</evidence>
<feature type="domain" description="Beta-ketoacyl-[acyl-carrier-protein] synthase III C-terminal" evidence="3">
    <location>
        <begin position="268"/>
        <end position="356"/>
    </location>
</feature>
<sequence>MDRRNVDILSIGTYFPEEIRTNDWWSDNIVNVWAKNHAKTMDHIDTALYNGGLSDIETKVFSAIKVYADDPFNGAKKRYIADKSQKSSDMETMAIQNALKNAGIKAEQLDFILVQTTTPDNLFSTNAALVQTRLGASNSCFVQSTEGMCNAFLTQLQLAQGLIESEQAKYGVIVQSSMMSPYLVREDYMSSQFSDGAVAVVIGGSTTKNVLSMCHHSDGSIGNYANLGISDKHWYEDGKIQVYINETNTSQVIQGIKLAKEMVEKSLHLAQIEKNEINFFAGHQGIAWFREVTQSHAGLEKAKSYDTYPSCTSIIGGNIPLIIHDAMEAGVLKKDDLISCFTPAVGTIASSAVLRWKL</sequence>
<dbReference type="EMBL" id="JAKIKS010000109">
    <property type="protein sequence ID" value="MCL1126824.1"/>
    <property type="molecule type" value="Genomic_DNA"/>
</dbReference>
<dbReference type="Gene3D" id="3.40.47.10">
    <property type="match status" value="1"/>
</dbReference>
<evidence type="ECO:0000313" key="6">
    <source>
        <dbReference type="Proteomes" id="UP001203423"/>
    </source>
</evidence>
<evidence type="ECO:0000256" key="2">
    <source>
        <dbReference type="ARBA" id="ARBA00023315"/>
    </source>
</evidence>
<dbReference type="Pfam" id="PF08545">
    <property type="entry name" value="ACP_syn_III"/>
    <property type="match status" value="1"/>
</dbReference>
<comment type="caution">
    <text evidence="5">The sequence shown here is derived from an EMBL/GenBank/DDBJ whole genome shotgun (WGS) entry which is preliminary data.</text>
</comment>
<keyword evidence="2" id="KW-0012">Acyltransferase</keyword>
<dbReference type="InterPro" id="IPR013751">
    <property type="entry name" value="ACP_syn_III_N"/>
</dbReference>
<dbReference type="PANTHER" id="PTHR34069:SF2">
    <property type="entry name" value="BETA-KETOACYL-[ACYL-CARRIER-PROTEIN] SYNTHASE III"/>
    <property type="match status" value="1"/>
</dbReference>
<accession>A0ABT0LGN0</accession>
<dbReference type="Pfam" id="PF08541">
    <property type="entry name" value="ACP_syn_III_C"/>
    <property type="match status" value="1"/>
</dbReference>
<keyword evidence="6" id="KW-1185">Reference proteome</keyword>
<dbReference type="PANTHER" id="PTHR34069">
    <property type="entry name" value="3-OXOACYL-[ACYL-CARRIER-PROTEIN] SYNTHASE 3"/>
    <property type="match status" value="1"/>
</dbReference>
<gene>
    <name evidence="5" type="ORF">L2764_20645</name>
</gene>
<name>A0ABT0LGN0_9GAMM</name>
<keyword evidence="1" id="KW-0808">Transferase</keyword>
<evidence type="ECO:0000313" key="5">
    <source>
        <dbReference type="EMBL" id="MCL1126824.1"/>
    </source>
</evidence>
<evidence type="ECO:0008006" key="7">
    <source>
        <dbReference type="Google" id="ProtNLM"/>
    </source>
</evidence>
<dbReference type="SUPFAM" id="SSF53901">
    <property type="entry name" value="Thiolase-like"/>
    <property type="match status" value="2"/>
</dbReference>
<proteinExistence type="predicted"/>
<evidence type="ECO:0000259" key="3">
    <source>
        <dbReference type="Pfam" id="PF08541"/>
    </source>
</evidence>